<accession>A0A336KAZ3</accession>
<dbReference type="GO" id="GO:0030322">
    <property type="term" value="P:stabilization of membrane potential"/>
    <property type="evidence" value="ECO:0007669"/>
    <property type="project" value="TreeGrafter"/>
</dbReference>
<feature type="transmembrane region" description="Helical" evidence="9">
    <location>
        <begin position="303"/>
        <end position="325"/>
    </location>
</feature>
<evidence type="ECO:0000256" key="8">
    <source>
        <dbReference type="RuleBase" id="RU003857"/>
    </source>
</evidence>
<name>A0A336KAZ3_CULSO</name>
<feature type="transmembrane region" description="Helical" evidence="9">
    <location>
        <begin position="175"/>
        <end position="193"/>
    </location>
</feature>
<dbReference type="AlphaFoldDB" id="A0A336KAZ3"/>
<feature type="domain" description="Potassium channel" evidence="10">
    <location>
        <begin position="143"/>
        <end position="199"/>
    </location>
</feature>
<feature type="transmembrane region" description="Helical" evidence="9">
    <location>
        <begin position="264"/>
        <end position="297"/>
    </location>
</feature>
<dbReference type="Gene3D" id="1.10.287.70">
    <property type="match status" value="1"/>
</dbReference>
<keyword evidence="5 8" id="KW-0406">Ion transport</keyword>
<evidence type="ECO:0000313" key="12">
    <source>
        <dbReference type="EMBL" id="SSX20333.1"/>
    </source>
</evidence>
<feature type="transmembrane region" description="Helical" evidence="9">
    <location>
        <begin position="145"/>
        <end position="163"/>
    </location>
</feature>
<evidence type="ECO:0000256" key="6">
    <source>
        <dbReference type="ARBA" id="ARBA00023136"/>
    </source>
</evidence>
<dbReference type="GO" id="GO:0005886">
    <property type="term" value="C:plasma membrane"/>
    <property type="evidence" value="ECO:0007669"/>
    <property type="project" value="TreeGrafter"/>
</dbReference>
<dbReference type="GO" id="GO:0015271">
    <property type="term" value="F:outward rectifier potassium channel activity"/>
    <property type="evidence" value="ECO:0007669"/>
    <property type="project" value="TreeGrafter"/>
</dbReference>
<dbReference type="GO" id="GO:0022841">
    <property type="term" value="F:potassium ion leak channel activity"/>
    <property type="evidence" value="ECO:0007669"/>
    <property type="project" value="TreeGrafter"/>
</dbReference>
<dbReference type="Pfam" id="PF07885">
    <property type="entry name" value="Ion_trans_2"/>
    <property type="match status" value="2"/>
</dbReference>
<feature type="domain" description="Potassium channel" evidence="10">
    <location>
        <begin position="239"/>
        <end position="327"/>
    </location>
</feature>
<dbReference type="PANTHER" id="PTHR11003">
    <property type="entry name" value="POTASSIUM CHANNEL, SUBFAMILY K"/>
    <property type="match status" value="1"/>
</dbReference>
<keyword evidence="2 8" id="KW-0813">Transport</keyword>
<comment type="subcellular location">
    <subcellularLocation>
        <location evidence="1">Membrane</location>
        <topology evidence="1">Multi-pass membrane protein</topology>
    </subcellularLocation>
</comment>
<evidence type="ECO:0000256" key="2">
    <source>
        <dbReference type="ARBA" id="ARBA00022448"/>
    </source>
</evidence>
<keyword evidence="7 8" id="KW-0407">Ion channel</keyword>
<evidence type="ECO:0000256" key="1">
    <source>
        <dbReference type="ARBA" id="ARBA00004141"/>
    </source>
</evidence>
<comment type="similarity">
    <text evidence="8">Belongs to the two pore domain potassium channel (TC 1.A.1.8) family.</text>
</comment>
<dbReference type="SUPFAM" id="SSF81324">
    <property type="entry name" value="Voltage-gated potassium channels"/>
    <property type="match status" value="2"/>
</dbReference>
<dbReference type="InterPro" id="IPR003280">
    <property type="entry name" value="2pore_dom_K_chnl"/>
</dbReference>
<reference evidence="12" key="2">
    <citation type="submission" date="2018-07" db="EMBL/GenBank/DDBJ databases">
        <authorList>
            <person name="Quirk P.G."/>
            <person name="Krulwich T.A."/>
        </authorList>
    </citation>
    <scope>NUCLEOTIDE SEQUENCE</scope>
</reference>
<evidence type="ECO:0000259" key="10">
    <source>
        <dbReference type="Pfam" id="PF07885"/>
    </source>
</evidence>
<keyword evidence="4 9" id="KW-1133">Transmembrane helix</keyword>
<keyword evidence="3 8" id="KW-0812">Transmembrane</keyword>
<evidence type="ECO:0000256" key="3">
    <source>
        <dbReference type="ARBA" id="ARBA00022692"/>
    </source>
</evidence>
<evidence type="ECO:0000256" key="9">
    <source>
        <dbReference type="SAM" id="Phobius"/>
    </source>
</evidence>
<organism evidence="11">
    <name type="scientific">Culicoides sonorensis</name>
    <name type="common">Biting midge</name>
    <dbReference type="NCBI Taxonomy" id="179676"/>
    <lineage>
        <taxon>Eukaryota</taxon>
        <taxon>Metazoa</taxon>
        <taxon>Ecdysozoa</taxon>
        <taxon>Arthropoda</taxon>
        <taxon>Hexapoda</taxon>
        <taxon>Insecta</taxon>
        <taxon>Pterygota</taxon>
        <taxon>Neoptera</taxon>
        <taxon>Endopterygota</taxon>
        <taxon>Diptera</taxon>
        <taxon>Nematocera</taxon>
        <taxon>Chironomoidea</taxon>
        <taxon>Ceratopogonidae</taxon>
        <taxon>Ceratopogoninae</taxon>
        <taxon>Culicoides</taxon>
        <taxon>Monoculicoides</taxon>
    </lineage>
</organism>
<evidence type="ECO:0000256" key="5">
    <source>
        <dbReference type="ARBA" id="ARBA00023065"/>
    </source>
</evidence>
<dbReference type="EMBL" id="UFQT01000116">
    <property type="protein sequence ID" value="SSX20333.1"/>
    <property type="molecule type" value="Genomic_DNA"/>
</dbReference>
<evidence type="ECO:0000256" key="4">
    <source>
        <dbReference type="ARBA" id="ARBA00022989"/>
    </source>
</evidence>
<feature type="transmembrane region" description="Helical" evidence="9">
    <location>
        <begin position="230"/>
        <end position="252"/>
    </location>
</feature>
<dbReference type="PANTHER" id="PTHR11003:SF142">
    <property type="entry name" value="POTASSIUM CHANNEL DOMAIN-CONTAINING PROTEIN"/>
    <property type="match status" value="1"/>
</dbReference>
<dbReference type="OMA" id="KMVHVPD"/>
<feature type="transmembrane region" description="Helical" evidence="9">
    <location>
        <begin position="51"/>
        <end position="71"/>
    </location>
</feature>
<dbReference type="PRINTS" id="PR01333">
    <property type="entry name" value="2POREKCHANEL"/>
</dbReference>
<dbReference type="VEuPathDB" id="VectorBase:CSON001042"/>
<keyword evidence="6 9" id="KW-0472">Membrane</keyword>
<reference evidence="11" key="1">
    <citation type="submission" date="2018-04" db="EMBL/GenBank/DDBJ databases">
        <authorList>
            <person name="Go L.Y."/>
            <person name="Mitchell J.A."/>
        </authorList>
    </citation>
    <scope>NUCLEOTIDE SEQUENCE</scope>
    <source>
        <tissue evidence="11">Whole organism</tissue>
    </source>
</reference>
<dbReference type="InterPro" id="IPR013099">
    <property type="entry name" value="K_chnl_dom"/>
</dbReference>
<evidence type="ECO:0000256" key="7">
    <source>
        <dbReference type="ARBA" id="ARBA00023303"/>
    </source>
</evidence>
<protein>
    <submittedName>
        <fullName evidence="11">CSON001042 protein</fullName>
    </submittedName>
</protein>
<sequence>MSGDEANGELLKSYRSDDDINKEKAKNKKSCTRSLTEFFVKFKIRAVLGHLGLLVALCVYCFIGGIIFRLLELPNEIAERQELRNITLEKRSKFIASILENKDIRNFEDFISLELTAYEEAVAEAADGGLVVGDPEFPHPESDKWTVNQAVFFSSTILTTIGYGNIAPVTFEGRLFCIFFALIGIPLTLTVIADWGRLFATATTSIAKNLPISKWCKKDPKKKSSSNKKLLYAFGAVVFLGFYLAAGAALMLIIEDEWKFFDGYYFCFITMTTIGFGDLVPSILSQFVSISFFFLISSGRPEYMVVCTLYILIGLALTSTIIELVRRQYARSWQQLQALSGPFADTLRRLGESAGGTIDVNAFQMDLRRALTMNLKKGGKHGKSSESEMAAIEAITNALLSEVKANQEQQQKANEEPEHSITNMTNTETMNDDSEPKLLRIIIYESNV</sequence>
<proteinExistence type="inferred from homology"/>
<dbReference type="EMBL" id="UFQS01000116">
    <property type="protein sequence ID" value="SSW99953.1"/>
    <property type="molecule type" value="Genomic_DNA"/>
</dbReference>
<evidence type="ECO:0000313" key="11">
    <source>
        <dbReference type="EMBL" id="SSW99953.1"/>
    </source>
</evidence>
<gene>
    <name evidence="11" type="primary">CSON001042</name>
</gene>